<dbReference type="EMBL" id="LIZX01000121">
    <property type="protein sequence ID" value="KPJ65377.1"/>
    <property type="molecule type" value="Genomic_DNA"/>
</dbReference>
<reference evidence="6 7" key="1">
    <citation type="journal article" date="2015" name="Microbiome">
        <title>Genomic resolution of linkages in carbon, nitrogen, and sulfur cycling among widespread estuary sediment bacteria.</title>
        <authorList>
            <person name="Baker B.J."/>
            <person name="Lazar C.S."/>
            <person name="Teske A.P."/>
            <person name="Dick G.J."/>
        </authorList>
    </citation>
    <scope>NUCLEOTIDE SEQUENCE [LARGE SCALE GENOMIC DNA]</scope>
    <source>
        <strain evidence="6">DG_54_3</strain>
    </source>
</reference>
<feature type="domain" description="Aminotransferase class I/classII large" evidence="5">
    <location>
        <begin position="42"/>
        <end position="383"/>
    </location>
</feature>
<dbReference type="SUPFAM" id="SSF53383">
    <property type="entry name" value="PLP-dependent transferases"/>
    <property type="match status" value="1"/>
</dbReference>
<dbReference type="AlphaFoldDB" id="A0A0S7XSC1"/>
<dbReference type="InterPro" id="IPR001917">
    <property type="entry name" value="Aminotrans_II_pyridoxalP_BS"/>
</dbReference>
<dbReference type="GO" id="GO:0030170">
    <property type="term" value="F:pyridoxal phosphate binding"/>
    <property type="evidence" value="ECO:0007669"/>
    <property type="project" value="InterPro"/>
</dbReference>
<dbReference type="Proteomes" id="UP000051861">
    <property type="component" value="Unassembled WGS sequence"/>
</dbReference>
<keyword evidence="3 4" id="KW-0663">Pyridoxal phosphate</keyword>
<proteinExistence type="inferred from homology"/>
<dbReference type="InterPro" id="IPR015424">
    <property type="entry name" value="PyrdxlP-dep_Trfase"/>
</dbReference>
<dbReference type="PROSITE" id="PS00599">
    <property type="entry name" value="AA_TRANSFER_CLASS_2"/>
    <property type="match status" value="1"/>
</dbReference>
<evidence type="ECO:0000256" key="4">
    <source>
        <dbReference type="RuleBase" id="RU003693"/>
    </source>
</evidence>
<name>A0A0S7XSC1_UNCSA</name>
<gene>
    <name evidence="6" type="ORF">AMJ44_10380</name>
</gene>
<dbReference type="Gene3D" id="3.90.1150.10">
    <property type="entry name" value="Aspartate Aminotransferase, domain 1"/>
    <property type="match status" value="1"/>
</dbReference>
<dbReference type="PANTHER" id="PTHR13693:SF3">
    <property type="entry name" value="LD36009P"/>
    <property type="match status" value="1"/>
</dbReference>
<evidence type="ECO:0000256" key="3">
    <source>
        <dbReference type="ARBA" id="ARBA00022898"/>
    </source>
</evidence>
<evidence type="ECO:0000256" key="1">
    <source>
        <dbReference type="ARBA" id="ARBA00001933"/>
    </source>
</evidence>
<keyword evidence="6" id="KW-0436">Ligase</keyword>
<dbReference type="GO" id="GO:0016740">
    <property type="term" value="F:transferase activity"/>
    <property type="evidence" value="ECO:0007669"/>
    <property type="project" value="UniProtKB-KW"/>
</dbReference>
<evidence type="ECO:0000313" key="7">
    <source>
        <dbReference type="Proteomes" id="UP000051861"/>
    </source>
</evidence>
<keyword evidence="2" id="KW-0808">Transferase</keyword>
<comment type="cofactor">
    <cofactor evidence="1 4">
        <name>pyridoxal 5'-phosphate</name>
        <dbReference type="ChEBI" id="CHEBI:597326"/>
    </cofactor>
</comment>
<comment type="caution">
    <text evidence="6">The sequence shown here is derived from an EMBL/GenBank/DDBJ whole genome shotgun (WGS) entry which is preliminary data.</text>
</comment>
<evidence type="ECO:0000259" key="5">
    <source>
        <dbReference type="Pfam" id="PF00155"/>
    </source>
</evidence>
<comment type="similarity">
    <text evidence="4">Belongs to the class-II pyridoxal-phosphate-dependent aminotransferase family.</text>
</comment>
<dbReference type="InterPro" id="IPR004839">
    <property type="entry name" value="Aminotransferase_I/II_large"/>
</dbReference>
<evidence type="ECO:0000256" key="2">
    <source>
        <dbReference type="ARBA" id="ARBA00022679"/>
    </source>
</evidence>
<dbReference type="InterPro" id="IPR015421">
    <property type="entry name" value="PyrdxlP-dep_Trfase_major"/>
</dbReference>
<dbReference type="PATRIC" id="fig|1703775.3.peg.866"/>
<dbReference type="InterPro" id="IPR015422">
    <property type="entry name" value="PyrdxlP-dep_Trfase_small"/>
</dbReference>
<dbReference type="PANTHER" id="PTHR13693">
    <property type="entry name" value="CLASS II AMINOTRANSFERASE/8-AMINO-7-OXONONANOATE SYNTHASE"/>
    <property type="match status" value="1"/>
</dbReference>
<dbReference type="InterPro" id="IPR050087">
    <property type="entry name" value="AON_synthase_class-II"/>
</dbReference>
<sequence length="393" mass="43224">MDIFEKCYDFSDAEEVKGMGIYPYFRAISSGQDTEVLVDGKKMIMIGSNNYLGLTSHPRVKEAALEAVKKYGSGCTGSRFLNGTLDIHEELEQRLAKFMRKEAAQVFSTGFLTNLGTIATIVNRRDNVIADRSDHASIVDACRLSFGNVIKFKHNDMTDLKRVLSSCNDDAGKLIVVDGVFSMEGDIANLPAIVNLAKQYRARVMVDDAHSIGVLGANGRGTAEHFDLEDQVDIVMGTFSKSFASLGGFIAASERVINYIKHFSRALIFSASPPPAAVAACLAALDIIEQEPERRERLWQITKKMHKGFKALGFNIGNSQTPIIPIYIGDDIKTFQFWKMLSDEGIFSNPAISPAVSAGSQLIRTSYTATHTDEQLDRVLEAFEKVGKKMGVI</sequence>
<organism evidence="6 7">
    <name type="scientific">candidate division WOR-1 bacterium DG_54_3</name>
    <dbReference type="NCBI Taxonomy" id="1703775"/>
    <lineage>
        <taxon>Bacteria</taxon>
        <taxon>Bacillati</taxon>
        <taxon>Saganbacteria</taxon>
    </lineage>
</organism>
<dbReference type="Pfam" id="PF00155">
    <property type="entry name" value="Aminotran_1_2"/>
    <property type="match status" value="1"/>
</dbReference>
<evidence type="ECO:0000313" key="6">
    <source>
        <dbReference type="EMBL" id="KPJ65377.1"/>
    </source>
</evidence>
<dbReference type="CDD" id="cd06454">
    <property type="entry name" value="KBL_like"/>
    <property type="match status" value="1"/>
</dbReference>
<accession>A0A0S7XSC1</accession>
<dbReference type="Gene3D" id="3.40.640.10">
    <property type="entry name" value="Type I PLP-dependent aspartate aminotransferase-like (Major domain)"/>
    <property type="match status" value="1"/>
</dbReference>
<protein>
    <submittedName>
        <fullName evidence="6">2-amino-3-ketobutyrate CoA ligase</fullName>
    </submittedName>
</protein>
<dbReference type="GO" id="GO:0016874">
    <property type="term" value="F:ligase activity"/>
    <property type="evidence" value="ECO:0007669"/>
    <property type="project" value="UniProtKB-KW"/>
</dbReference>